<dbReference type="OrthoDB" id="542931at2759"/>
<evidence type="ECO:0000256" key="7">
    <source>
        <dbReference type="ARBA" id="ARBA00023034"/>
    </source>
</evidence>
<dbReference type="GO" id="GO:0043001">
    <property type="term" value="P:Golgi to plasma membrane protein transport"/>
    <property type="evidence" value="ECO:0007669"/>
    <property type="project" value="TreeGrafter"/>
</dbReference>
<feature type="transmembrane region" description="Helical" evidence="9">
    <location>
        <begin position="117"/>
        <end position="139"/>
    </location>
</feature>
<evidence type="ECO:0000256" key="6">
    <source>
        <dbReference type="ARBA" id="ARBA00022989"/>
    </source>
</evidence>
<evidence type="ECO:0000256" key="5">
    <source>
        <dbReference type="ARBA" id="ARBA00022927"/>
    </source>
</evidence>
<keyword evidence="8 9" id="KW-0472">Membrane</keyword>
<keyword evidence="11" id="KW-1185">Reference proteome</keyword>
<dbReference type="PANTHER" id="PTHR12952">
    <property type="entry name" value="SYS1"/>
    <property type="match status" value="1"/>
</dbReference>
<dbReference type="PANTHER" id="PTHR12952:SF0">
    <property type="entry name" value="PROTEIN SYS1 HOMOLOG"/>
    <property type="match status" value="1"/>
</dbReference>
<keyword evidence="7" id="KW-0333">Golgi apparatus</keyword>
<dbReference type="GO" id="GO:0005829">
    <property type="term" value="C:cytosol"/>
    <property type="evidence" value="ECO:0007669"/>
    <property type="project" value="GOC"/>
</dbReference>
<dbReference type="InterPro" id="IPR019185">
    <property type="entry name" value="Integral_membrane_SYS1-rel"/>
</dbReference>
<evidence type="ECO:0000256" key="1">
    <source>
        <dbReference type="ARBA" id="ARBA00004653"/>
    </source>
</evidence>
<name>A0A6J8DEF1_MYTCO</name>
<dbReference type="GO" id="GO:0005802">
    <property type="term" value="C:trans-Golgi network"/>
    <property type="evidence" value="ECO:0007669"/>
    <property type="project" value="TreeGrafter"/>
</dbReference>
<keyword evidence="3" id="KW-0813">Transport</keyword>
<dbReference type="EMBL" id="CACVKT020007165">
    <property type="protein sequence ID" value="CAC5406077.1"/>
    <property type="molecule type" value="Genomic_DNA"/>
</dbReference>
<organism evidence="10 11">
    <name type="scientific">Mytilus coruscus</name>
    <name type="common">Sea mussel</name>
    <dbReference type="NCBI Taxonomy" id="42192"/>
    <lineage>
        <taxon>Eukaryota</taxon>
        <taxon>Metazoa</taxon>
        <taxon>Spiralia</taxon>
        <taxon>Lophotrochozoa</taxon>
        <taxon>Mollusca</taxon>
        <taxon>Bivalvia</taxon>
        <taxon>Autobranchia</taxon>
        <taxon>Pteriomorphia</taxon>
        <taxon>Mytilida</taxon>
        <taxon>Mytiloidea</taxon>
        <taxon>Mytilidae</taxon>
        <taxon>Mytilinae</taxon>
        <taxon>Mytilus</taxon>
    </lineage>
</organism>
<evidence type="ECO:0000256" key="8">
    <source>
        <dbReference type="ARBA" id="ARBA00023136"/>
    </source>
</evidence>
<evidence type="ECO:0000313" key="11">
    <source>
        <dbReference type="Proteomes" id="UP000507470"/>
    </source>
</evidence>
<keyword evidence="6 9" id="KW-1133">Transmembrane helix</keyword>
<dbReference type="GO" id="GO:0034067">
    <property type="term" value="P:protein localization to Golgi apparatus"/>
    <property type="evidence" value="ECO:0007669"/>
    <property type="project" value="TreeGrafter"/>
</dbReference>
<keyword evidence="5" id="KW-0653">Protein transport</keyword>
<evidence type="ECO:0000256" key="9">
    <source>
        <dbReference type="SAM" id="Phobius"/>
    </source>
</evidence>
<evidence type="ECO:0000256" key="3">
    <source>
        <dbReference type="ARBA" id="ARBA00022448"/>
    </source>
</evidence>
<feature type="transmembrane region" description="Helical" evidence="9">
    <location>
        <begin position="65"/>
        <end position="85"/>
    </location>
</feature>
<comment type="similarity">
    <text evidence="2">Belongs to the SYS1 family.</text>
</comment>
<dbReference type="GO" id="GO:0000139">
    <property type="term" value="C:Golgi membrane"/>
    <property type="evidence" value="ECO:0007669"/>
    <property type="project" value="UniProtKB-SubCell"/>
</dbReference>
<gene>
    <name evidence="10" type="ORF">MCOR_39690</name>
</gene>
<dbReference type="Pfam" id="PF09801">
    <property type="entry name" value="SYS1"/>
    <property type="match status" value="1"/>
</dbReference>
<comment type="subcellular location">
    <subcellularLocation>
        <location evidence="1">Golgi apparatus membrane</location>
        <topology evidence="1">Multi-pass membrane protein</topology>
    </subcellularLocation>
</comment>
<evidence type="ECO:0000256" key="2">
    <source>
        <dbReference type="ARBA" id="ARBA00008160"/>
    </source>
</evidence>
<feature type="transmembrane region" description="Helical" evidence="9">
    <location>
        <begin position="14"/>
        <end position="37"/>
    </location>
</feature>
<sequence>MPGQFRSFIWDPKLIISQIIALQCLFYATYIVFIYLLDIAGRFDASLDQIFTQIDLDLFEDSGRVNVIGFFLNSLTSAAGLWFIVKRTKLCLDFAFTVHFVHFCCCWIYSGHIPQTLSWWIINVIGLALMTVCGEFLCMRSEMKAIPLMGPKTDL</sequence>
<evidence type="ECO:0000256" key="4">
    <source>
        <dbReference type="ARBA" id="ARBA00022692"/>
    </source>
</evidence>
<keyword evidence="4 9" id="KW-0812">Transmembrane</keyword>
<dbReference type="GO" id="GO:0006895">
    <property type="term" value="P:Golgi to endosome transport"/>
    <property type="evidence" value="ECO:0007669"/>
    <property type="project" value="TreeGrafter"/>
</dbReference>
<protein>
    <submittedName>
        <fullName evidence="10">SYS1</fullName>
    </submittedName>
</protein>
<evidence type="ECO:0000313" key="10">
    <source>
        <dbReference type="EMBL" id="CAC5406077.1"/>
    </source>
</evidence>
<reference evidence="10 11" key="1">
    <citation type="submission" date="2020-06" db="EMBL/GenBank/DDBJ databases">
        <authorList>
            <person name="Li R."/>
            <person name="Bekaert M."/>
        </authorList>
    </citation>
    <scope>NUCLEOTIDE SEQUENCE [LARGE SCALE GENOMIC DNA]</scope>
    <source>
        <strain evidence="11">wild</strain>
    </source>
</reference>
<accession>A0A6J8DEF1</accession>
<dbReference type="Proteomes" id="UP000507470">
    <property type="component" value="Unassembled WGS sequence"/>
</dbReference>
<dbReference type="AlphaFoldDB" id="A0A6J8DEF1"/>
<proteinExistence type="inferred from homology"/>